<keyword evidence="3 6" id="KW-0808">Transferase</keyword>
<dbReference type="SFLD" id="SFLDS00005">
    <property type="entry name" value="Isoprenoid_Synthase_Type_I"/>
    <property type="match status" value="1"/>
</dbReference>
<dbReference type="OrthoDB" id="9805316at2"/>
<dbReference type="Gene3D" id="1.10.600.10">
    <property type="entry name" value="Farnesyl Diphosphate Synthase"/>
    <property type="match status" value="1"/>
</dbReference>
<dbReference type="GO" id="GO:0008299">
    <property type="term" value="P:isoprenoid biosynthetic process"/>
    <property type="evidence" value="ECO:0007669"/>
    <property type="project" value="InterPro"/>
</dbReference>
<accession>A0A381DGU0</accession>
<evidence type="ECO:0000256" key="2">
    <source>
        <dbReference type="ARBA" id="ARBA00006706"/>
    </source>
</evidence>
<proteinExistence type="inferred from homology"/>
<keyword evidence="4" id="KW-0479">Metal-binding</keyword>
<dbReference type="GO" id="GO:0046872">
    <property type="term" value="F:metal ion binding"/>
    <property type="evidence" value="ECO:0007669"/>
    <property type="project" value="UniProtKB-KW"/>
</dbReference>
<dbReference type="PANTHER" id="PTHR12001">
    <property type="entry name" value="GERANYLGERANYL PYROPHOSPHATE SYNTHASE"/>
    <property type="match status" value="1"/>
</dbReference>
<protein>
    <submittedName>
        <fullName evidence="7">Bifunctional short chain isoprenyl diphosphate synthase</fullName>
        <ecNumber evidence="7">2.5.1.10</ecNumber>
        <ecNumber evidence="7">2.5.1.90</ecNumber>
    </submittedName>
</protein>
<name>A0A381DGU0_9BACT</name>
<evidence type="ECO:0000256" key="4">
    <source>
        <dbReference type="ARBA" id="ARBA00022723"/>
    </source>
</evidence>
<comment type="cofactor">
    <cofactor evidence="1">
        <name>Mg(2+)</name>
        <dbReference type="ChEBI" id="CHEBI:18420"/>
    </cofactor>
</comment>
<keyword evidence="5" id="KW-0460">Magnesium</keyword>
<dbReference type="SUPFAM" id="SSF48576">
    <property type="entry name" value="Terpenoid synthases"/>
    <property type="match status" value="1"/>
</dbReference>
<organism evidence="7 8">
    <name type="scientific">Campylobacter sputorum subsp. sputorum</name>
    <dbReference type="NCBI Taxonomy" id="32024"/>
    <lineage>
        <taxon>Bacteria</taxon>
        <taxon>Pseudomonadati</taxon>
        <taxon>Campylobacterota</taxon>
        <taxon>Epsilonproteobacteria</taxon>
        <taxon>Campylobacterales</taxon>
        <taxon>Campylobacteraceae</taxon>
        <taxon>Campylobacter</taxon>
    </lineage>
</organism>
<dbReference type="RefSeq" id="WP_089182385.1">
    <property type="nucleotide sequence ID" value="NZ_CP043427.1"/>
</dbReference>
<evidence type="ECO:0000256" key="6">
    <source>
        <dbReference type="RuleBase" id="RU004466"/>
    </source>
</evidence>
<dbReference type="Proteomes" id="UP000254920">
    <property type="component" value="Unassembled WGS sequence"/>
</dbReference>
<evidence type="ECO:0000313" key="7">
    <source>
        <dbReference type="EMBL" id="SUX09585.1"/>
    </source>
</evidence>
<gene>
    <name evidence="7" type="primary">ispB</name>
    <name evidence="7" type="ORF">NCTC12475_00101</name>
</gene>
<reference evidence="7 8" key="1">
    <citation type="submission" date="2018-06" db="EMBL/GenBank/DDBJ databases">
        <authorList>
            <consortium name="Pathogen Informatics"/>
            <person name="Doyle S."/>
        </authorList>
    </citation>
    <scope>NUCLEOTIDE SEQUENCE [LARGE SCALE GENOMIC DNA]</scope>
    <source>
        <strain evidence="7 8">NCTC12475</strain>
    </source>
</reference>
<sequence length="297" mass="33875">MDKIDTIITNMIKELDYEPLNEMFANINSGKKLRSKLLLKIATENENSLKLCAIIELIHAASLLHDDVIDESYTRRGKASINAIYGAKNAIMLGDILYSKGYFELSKFDNFISQNISNAVSLLSIGEIMDVSMGEEFNQSKQKYLKMIYYKTAVLIEATAKCGAYLGKFDIDDFAKYGKNLGIAFQIIDDILDVTQDSKTLGKPALNDYKEGKTTLPYIYLYEKLNDKDKKYLISLFKKDLKDEEQSWIKENLAKFNIIEKCLNVAKNYGNDAINSVKKYNIEDLENIVKSMIDRTF</sequence>
<dbReference type="AlphaFoldDB" id="A0A381DGU0"/>
<evidence type="ECO:0000256" key="3">
    <source>
        <dbReference type="ARBA" id="ARBA00022679"/>
    </source>
</evidence>
<dbReference type="EC" id="2.5.1.90" evidence="7"/>
<dbReference type="PROSITE" id="PS00723">
    <property type="entry name" value="POLYPRENYL_SYNTHASE_1"/>
    <property type="match status" value="1"/>
</dbReference>
<dbReference type="GO" id="GO:0004337">
    <property type="term" value="F:(2E,6E)-farnesyl diphosphate synthase activity"/>
    <property type="evidence" value="ECO:0007669"/>
    <property type="project" value="UniProtKB-EC"/>
</dbReference>
<dbReference type="Pfam" id="PF00348">
    <property type="entry name" value="polyprenyl_synt"/>
    <property type="match status" value="1"/>
</dbReference>
<dbReference type="GO" id="GO:0106350">
    <property type="term" value="F:all-trans-octaprenyl-diphosphate synthase activity"/>
    <property type="evidence" value="ECO:0007669"/>
    <property type="project" value="UniProtKB-EC"/>
</dbReference>
<dbReference type="EC" id="2.5.1.10" evidence="7"/>
<comment type="similarity">
    <text evidence="2 6">Belongs to the FPP/GGPP synthase family.</text>
</comment>
<dbReference type="PROSITE" id="PS00444">
    <property type="entry name" value="POLYPRENYL_SYNTHASE_2"/>
    <property type="match status" value="1"/>
</dbReference>
<dbReference type="EMBL" id="UFVD01000001">
    <property type="protein sequence ID" value="SUX09585.1"/>
    <property type="molecule type" value="Genomic_DNA"/>
</dbReference>
<keyword evidence="8" id="KW-1185">Reference proteome</keyword>
<dbReference type="InterPro" id="IPR033749">
    <property type="entry name" value="Polyprenyl_synt_CS"/>
</dbReference>
<evidence type="ECO:0000256" key="1">
    <source>
        <dbReference type="ARBA" id="ARBA00001946"/>
    </source>
</evidence>
<dbReference type="InterPro" id="IPR000092">
    <property type="entry name" value="Polyprenyl_synt"/>
</dbReference>
<evidence type="ECO:0000313" key="8">
    <source>
        <dbReference type="Proteomes" id="UP000254920"/>
    </source>
</evidence>
<dbReference type="InterPro" id="IPR008949">
    <property type="entry name" value="Isoprenoid_synthase_dom_sf"/>
</dbReference>
<dbReference type="STRING" id="32024.GCA_000788295_00209"/>
<evidence type="ECO:0000256" key="5">
    <source>
        <dbReference type="ARBA" id="ARBA00022842"/>
    </source>
</evidence>
<dbReference type="PANTHER" id="PTHR12001:SF69">
    <property type="entry name" value="ALL TRANS-POLYPRENYL-DIPHOSPHATE SYNTHASE PDSS1"/>
    <property type="match status" value="1"/>
</dbReference>
<dbReference type="CDD" id="cd00685">
    <property type="entry name" value="Trans_IPPS_HT"/>
    <property type="match status" value="1"/>
</dbReference>
<dbReference type="GeneID" id="93090553"/>